<comment type="caution">
    <text evidence="2">The sequence shown here is derived from an EMBL/GenBank/DDBJ whole genome shotgun (WGS) entry which is preliminary data.</text>
</comment>
<dbReference type="RefSeq" id="WP_183329141.1">
    <property type="nucleotide sequence ID" value="NZ_JACHHK010000009.1"/>
</dbReference>
<dbReference type="InterPro" id="IPR036986">
    <property type="entry name" value="S4_RNA-bd_sf"/>
</dbReference>
<evidence type="ECO:0000256" key="1">
    <source>
        <dbReference type="PROSITE-ProRule" id="PRU00182"/>
    </source>
</evidence>
<dbReference type="NCBIfam" id="TIGR02988">
    <property type="entry name" value="YaaA_near_RecF"/>
    <property type="match status" value="1"/>
</dbReference>
<dbReference type="SUPFAM" id="SSF55174">
    <property type="entry name" value="Alpha-L RNA-binding motif"/>
    <property type="match status" value="1"/>
</dbReference>
<dbReference type="Gene3D" id="3.10.290.10">
    <property type="entry name" value="RNA-binding S4 domain"/>
    <property type="match status" value="1"/>
</dbReference>
<dbReference type="PROSITE" id="PS50889">
    <property type="entry name" value="S4"/>
    <property type="match status" value="1"/>
</dbReference>
<sequence>MKFRVKDEYITLAQLLKTCDLVSSGGEAKFYLRENEVTVNGEKEDRRGRKLHPGDIVETEGLRIDLE</sequence>
<evidence type="ECO:0000313" key="3">
    <source>
        <dbReference type="Proteomes" id="UP000539953"/>
    </source>
</evidence>
<dbReference type="GO" id="GO:0003723">
    <property type="term" value="F:RNA binding"/>
    <property type="evidence" value="ECO:0007669"/>
    <property type="project" value="UniProtKB-KW"/>
</dbReference>
<protein>
    <submittedName>
        <fullName evidence="2">S4 domain protein YaaA</fullName>
    </submittedName>
</protein>
<name>A0A7W8D1H9_9FIRM</name>
<dbReference type="Pfam" id="PF13275">
    <property type="entry name" value="S4_2"/>
    <property type="match status" value="1"/>
</dbReference>
<accession>A0A7W8D1H9</accession>
<dbReference type="AlphaFoldDB" id="A0A7W8D1H9"/>
<dbReference type="Proteomes" id="UP000539953">
    <property type="component" value="Unassembled WGS sequence"/>
</dbReference>
<dbReference type="CDD" id="cd00165">
    <property type="entry name" value="S4"/>
    <property type="match status" value="1"/>
</dbReference>
<dbReference type="EMBL" id="JACHHK010000009">
    <property type="protein sequence ID" value="MBB5183845.1"/>
    <property type="molecule type" value="Genomic_DNA"/>
</dbReference>
<gene>
    <name evidence="2" type="ORF">HNQ47_001892</name>
</gene>
<organism evidence="2 3">
    <name type="scientific">Catenisphaera adipataccumulans</name>
    <dbReference type="NCBI Taxonomy" id="700500"/>
    <lineage>
        <taxon>Bacteria</taxon>
        <taxon>Bacillati</taxon>
        <taxon>Bacillota</taxon>
        <taxon>Erysipelotrichia</taxon>
        <taxon>Erysipelotrichales</taxon>
        <taxon>Erysipelotrichaceae</taxon>
        <taxon>Catenisphaera</taxon>
    </lineage>
</organism>
<dbReference type="InterPro" id="IPR014330">
    <property type="entry name" value="RNA-bd_S4-rel_YaaA"/>
</dbReference>
<evidence type="ECO:0000313" key="2">
    <source>
        <dbReference type="EMBL" id="MBB5183845.1"/>
    </source>
</evidence>
<reference evidence="2 3" key="1">
    <citation type="submission" date="2020-08" db="EMBL/GenBank/DDBJ databases">
        <title>Genomic Encyclopedia of Type Strains, Phase IV (KMG-IV): sequencing the most valuable type-strain genomes for metagenomic binning, comparative biology and taxonomic classification.</title>
        <authorList>
            <person name="Goeker M."/>
        </authorList>
    </citation>
    <scope>NUCLEOTIDE SEQUENCE [LARGE SCALE GENOMIC DNA]</scope>
    <source>
        <strain evidence="2 3">DSM 25799</strain>
    </source>
</reference>
<keyword evidence="1" id="KW-0694">RNA-binding</keyword>
<proteinExistence type="predicted"/>
<keyword evidence="3" id="KW-1185">Reference proteome</keyword>